<organism evidence="1 2">
    <name type="scientific">Avena sativa</name>
    <name type="common">Oat</name>
    <dbReference type="NCBI Taxonomy" id="4498"/>
    <lineage>
        <taxon>Eukaryota</taxon>
        <taxon>Viridiplantae</taxon>
        <taxon>Streptophyta</taxon>
        <taxon>Embryophyta</taxon>
        <taxon>Tracheophyta</taxon>
        <taxon>Spermatophyta</taxon>
        <taxon>Magnoliopsida</taxon>
        <taxon>Liliopsida</taxon>
        <taxon>Poales</taxon>
        <taxon>Poaceae</taxon>
        <taxon>BOP clade</taxon>
        <taxon>Pooideae</taxon>
        <taxon>Poodae</taxon>
        <taxon>Poeae</taxon>
        <taxon>Poeae Chloroplast Group 1 (Aveneae type)</taxon>
        <taxon>Aveninae</taxon>
        <taxon>Avena</taxon>
    </lineage>
</organism>
<keyword evidence="2" id="KW-1185">Reference proteome</keyword>
<sequence length="389" mass="42632">MEMVMRAPRPEGPATVLAIGTATPDNLVYQADYPDYYFRVTKSEHLVDLKNKFKRMCDRTTIRKRYMHLTEELIQENPSMGEFMAPSFAARRGILVNEIPKLAKMAAERAIKEWGQPMSKISHLVFCTTIGTGMPSFDYRLVKMLGLSPSVKRVMLHMQGCFAGGTVLRVAKDLAENNCGARVLVVCAEMNAMSFRGPSEAHLDSLVGQALFSDGAAALIVGADPVVPVERPLFQVVSASQTLLPNTDGFIEGDLLDEGLTLHLHKDVSKAISKNIESALVAAFAPLGITDWNSIFWVAHPGGPAILDMVETEACLDKKRMRATRHILSEYGNMSSACVLFILDEMRKRSAQDHMTTTGEGMDWGVLFGFGPGLTVETVVLRSVPIAAP</sequence>
<name>A0ACD5Y9A8_AVESA</name>
<evidence type="ECO:0000313" key="2">
    <source>
        <dbReference type="Proteomes" id="UP001732700"/>
    </source>
</evidence>
<reference evidence="1" key="1">
    <citation type="submission" date="2021-05" db="EMBL/GenBank/DDBJ databases">
        <authorList>
            <person name="Scholz U."/>
            <person name="Mascher M."/>
            <person name="Fiebig A."/>
        </authorList>
    </citation>
    <scope>NUCLEOTIDE SEQUENCE [LARGE SCALE GENOMIC DNA]</scope>
</reference>
<dbReference type="EnsemblPlants" id="AVESA.00010b.r2.5DG0934300.1">
    <property type="protein sequence ID" value="AVESA.00010b.r2.5DG0934300.1.CDS"/>
    <property type="gene ID" value="AVESA.00010b.r2.5DG0934300"/>
</dbReference>
<reference evidence="1" key="2">
    <citation type="submission" date="2025-09" db="UniProtKB">
        <authorList>
            <consortium name="EnsemblPlants"/>
        </authorList>
    </citation>
    <scope>IDENTIFICATION</scope>
</reference>
<protein>
    <submittedName>
        <fullName evidence="1">Uncharacterized protein</fullName>
    </submittedName>
</protein>
<evidence type="ECO:0000313" key="1">
    <source>
        <dbReference type="EnsemblPlants" id="AVESA.00010b.r2.5DG0934300.1.CDS"/>
    </source>
</evidence>
<proteinExistence type="predicted"/>
<accession>A0ACD5Y9A8</accession>
<dbReference type="Proteomes" id="UP001732700">
    <property type="component" value="Chromosome 5D"/>
</dbReference>